<dbReference type="EMBL" id="CP021744">
    <property type="protein sequence ID" value="ARZ67058.1"/>
    <property type="molecule type" value="Genomic_DNA"/>
</dbReference>
<reference evidence="2 3" key="1">
    <citation type="submission" date="2017-06" db="EMBL/GenBank/DDBJ databases">
        <title>Streptomyces albireticuli Genome sequencing and assembly.</title>
        <authorList>
            <person name="Wang Y."/>
            <person name="Du B."/>
            <person name="Ding Y."/>
            <person name="Liu H."/>
            <person name="Hou Q."/>
            <person name="Liu K."/>
            <person name="Yao L."/>
            <person name="Wang C."/>
        </authorList>
    </citation>
    <scope>NUCLEOTIDE SEQUENCE [LARGE SCALE GENOMIC DNA]</scope>
    <source>
        <strain evidence="2 3">MDJK11</strain>
    </source>
</reference>
<proteinExistence type="predicted"/>
<evidence type="ECO:0000256" key="1">
    <source>
        <dbReference type="SAM" id="Phobius"/>
    </source>
</evidence>
<feature type="transmembrane region" description="Helical" evidence="1">
    <location>
        <begin position="155"/>
        <end position="179"/>
    </location>
</feature>
<evidence type="ECO:0000313" key="2">
    <source>
        <dbReference type="EMBL" id="ARZ67058.1"/>
    </source>
</evidence>
<evidence type="ECO:0008006" key="4">
    <source>
        <dbReference type="Google" id="ProtNLM"/>
    </source>
</evidence>
<dbReference type="AlphaFoldDB" id="A0A1Z2KYE0"/>
<feature type="transmembrane region" description="Helical" evidence="1">
    <location>
        <begin position="283"/>
        <end position="305"/>
    </location>
</feature>
<dbReference type="KEGG" id="salj:SMD11_1397"/>
<organism evidence="2 3">
    <name type="scientific">Streptomyces albireticuli</name>
    <dbReference type="NCBI Taxonomy" id="1940"/>
    <lineage>
        <taxon>Bacteria</taxon>
        <taxon>Bacillati</taxon>
        <taxon>Actinomycetota</taxon>
        <taxon>Actinomycetes</taxon>
        <taxon>Kitasatosporales</taxon>
        <taxon>Streptomycetaceae</taxon>
        <taxon>Streptomyces</taxon>
    </lineage>
</organism>
<dbReference type="InterPro" id="IPR036259">
    <property type="entry name" value="MFS_trans_sf"/>
</dbReference>
<name>A0A1Z2KYE0_9ACTN</name>
<gene>
    <name evidence="2" type="ORF">SMD11_1397</name>
</gene>
<sequence>MIRYTIVSTLYRFFAGTFLVVVNWQIATSESGGYWRLVISTLLSYVPALAVPLVIRRITMSGQRLTVLSLLYVAVVSLVVSFLVENATALVVANFFMWVGFFSLEASWESWFNEEKRRQDVSWASSVTMSGNQAALMIGPLFAPAIIDVVGTRGIVLALTAGFVLVAALSWAGVQAAVVAGTDDETEAAPSAKPAAPLRLIATFALVWPVLGTFNLMLPLQVSDRGAGLVTVGIVDACLGIGVIVAGVVLARAKLPSAMLSTLVVACTLVGGVLWALPAGGAAVVTMALSTFALGAGFGALRIALREYTATHYDSAVTSQAVALGNAAAIPTLAVVFLVSGATQPLVWVAPFLLVIVMSYSFRGIRTWKTSLKT</sequence>
<feature type="transmembrane region" description="Helical" evidence="1">
    <location>
        <begin position="226"/>
        <end position="251"/>
    </location>
</feature>
<feature type="transmembrane region" description="Helical" evidence="1">
    <location>
        <begin position="9"/>
        <end position="27"/>
    </location>
</feature>
<feature type="transmembrane region" description="Helical" evidence="1">
    <location>
        <begin position="67"/>
        <end position="84"/>
    </location>
</feature>
<feature type="transmembrane region" description="Helical" evidence="1">
    <location>
        <begin position="258"/>
        <end position="277"/>
    </location>
</feature>
<evidence type="ECO:0000313" key="3">
    <source>
        <dbReference type="Proteomes" id="UP000195755"/>
    </source>
</evidence>
<feature type="transmembrane region" description="Helical" evidence="1">
    <location>
        <begin position="90"/>
        <end position="108"/>
    </location>
</feature>
<feature type="transmembrane region" description="Helical" evidence="1">
    <location>
        <begin position="346"/>
        <end position="365"/>
    </location>
</feature>
<accession>A0A1Z2KYE0</accession>
<feature type="transmembrane region" description="Helical" evidence="1">
    <location>
        <begin position="317"/>
        <end position="340"/>
    </location>
</feature>
<feature type="transmembrane region" description="Helical" evidence="1">
    <location>
        <begin position="120"/>
        <end position="143"/>
    </location>
</feature>
<dbReference type="OrthoDB" id="6998765at2"/>
<feature type="transmembrane region" description="Helical" evidence="1">
    <location>
        <begin position="33"/>
        <end position="55"/>
    </location>
</feature>
<dbReference type="SUPFAM" id="SSF103473">
    <property type="entry name" value="MFS general substrate transporter"/>
    <property type="match status" value="1"/>
</dbReference>
<dbReference type="Proteomes" id="UP000195755">
    <property type="component" value="Chromosome"/>
</dbReference>
<keyword evidence="1" id="KW-0472">Membrane</keyword>
<keyword evidence="1" id="KW-1133">Transmembrane helix</keyword>
<dbReference type="RefSeq" id="WP_087925574.1">
    <property type="nucleotide sequence ID" value="NZ_CP021744.1"/>
</dbReference>
<protein>
    <recommendedName>
        <fullName evidence="4">MFS transporter</fullName>
    </recommendedName>
</protein>
<keyword evidence="1" id="KW-0812">Transmembrane</keyword>
<dbReference type="Gene3D" id="1.20.1250.20">
    <property type="entry name" value="MFS general substrate transporter like domains"/>
    <property type="match status" value="1"/>
</dbReference>
<feature type="transmembrane region" description="Helical" evidence="1">
    <location>
        <begin position="200"/>
        <end position="220"/>
    </location>
</feature>